<feature type="repeat" description="ANK" evidence="1">
    <location>
        <begin position="152"/>
        <end position="184"/>
    </location>
</feature>
<keyword evidence="4" id="KW-1185">Reference proteome</keyword>
<evidence type="ECO:0000313" key="3">
    <source>
        <dbReference type="EMBL" id="PVD29814.1"/>
    </source>
</evidence>
<proteinExistence type="predicted"/>
<gene>
    <name evidence="3" type="ORF">C0Q70_09071</name>
</gene>
<dbReference type="InterPro" id="IPR036770">
    <property type="entry name" value="Ankyrin_rpt-contain_sf"/>
</dbReference>
<feature type="region of interest" description="Disordered" evidence="2">
    <location>
        <begin position="476"/>
        <end position="511"/>
    </location>
</feature>
<dbReference type="PANTHER" id="PTHR24160">
    <property type="entry name" value="ANKYRIN REPEAT DOMAIN-CONTAINING PROTEIN 53"/>
    <property type="match status" value="1"/>
</dbReference>
<dbReference type="GO" id="GO:0060236">
    <property type="term" value="P:regulation of mitotic spindle organization"/>
    <property type="evidence" value="ECO:0007669"/>
    <property type="project" value="TreeGrafter"/>
</dbReference>
<dbReference type="AlphaFoldDB" id="A0A2T7P8S2"/>
<dbReference type="Pfam" id="PF12796">
    <property type="entry name" value="Ank_2"/>
    <property type="match status" value="1"/>
</dbReference>
<dbReference type="GO" id="GO:1902412">
    <property type="term" value="P:regulation of mitotic cytokinesis"/>
    <property type="evidence" value="ECO:0007669"/>
    <property type="project" value="InterPro"/>
</dbReference>
<feature type="compositionally biased region" description="Polar residues" evidence="2">
    <location>
        <begin position="492"/>
        <end position="508"/>
    </location>
</feature>
<keyword evidence="1" id="KW-0040">ANK repeat</keyword>
<reference evidence="3 4" key="1">
    <citation type="submission" date="2018-04" db="EMBL/GenBank/DDBJ databases">
        <title>The genome of golden apple snail Pomacea canaliculata provides insight into stress tolerance and invasive adaptation.</title>
        <authorList>
            <person name="Liu C."/>
            <person name="Liu B."/>
            <person name="Ren Y."/>
            <person name="Zhang Y."/>
            <person name="Wang H."/>
            <person name="Li S."/>
            <person name="Jiang F."/>
            <person name="Yin L."/>
            <person name="Zhang G."/>
            <person name="Qian W."/>
            <person name="Fan W."/>
        </authorList>
    </citation>
    <scope>NUCLEOTIDE SEQUENCE [LARGE SCALE GENOMIC DNA]</scope>
    <source>
        <strain evidence="3">SZHN2017</strain>
        <tissue evidence="3">Muscle</tissue>
    </source>
</reference>
<comment type="caution">
    <text evidence="3">The sequence shown here is derived from an EMBL/GenBank/DDBJ whole genome shotgun (WGS) entry which is preliminary data.</text>
</comment>
<dbReference type="PROSITE" id="PS50088">
    <property type="entry name" value="ANK_REPEAT"/>
    <property type="match status" value="1"/>
</dbReference>
<dbReference type="Pfam" id="PF13637">
    <property type="entry name" value="Ank_4"/>
    <property type="match status" value="1"/>
</dbReference>
<dbReference type="GO" id="GO:0007080">
    <property type="term" value="P:mitotic metaphase chromosome alignment"/>
    <property type="evidence" value="ECO:0007669"/>
    <property type="project" value="TreeGrafter"/>
</dbReference>
<dbReference type="GO" id="GO:0031116">
    <property type="term" value="P:positive regulation of microtubule polymerization"/>
    <property type="evidence" value="ECO:0007669"/>
    <property type="project" value="TreeGrafter"/>
</dbReference>
<accession>A0A2T7P8S2</accession>
<feature type="compositionally biased region" description="Gly residues" evidence="2">
    <location>
        <begin position="18"/>
        <end position="30"/>
    </location>
</feature>
<dbReference type="EMBL" id="PZQS01000005">
    <property type="protein sequence ID" value="PVD29814.1"/>
    <property type="molecule type" value="Genomic_DNA"/>
</dbReference>
<evidence type="ECO:0000313" key="4">
    <source>
        <dbReference type="Proteomes" id="UP000245119"/>
    </source>
</evidence>
<dbReference type="STRING" id="400727.A0A2T7P8S2"/>
<dbReference type="SMART" id="SM00248">
    <property type="entry name" value="ANK"/>
    <property type="match status" value="4"/>
</dbReference>
<dbReference type="InterPro" id="IPR002110">
    <property type="entry name" value="Ankyrin_rpt"/>
</dbReference>
<dbReference type="GO" id="GO:0000922">
    <property type="term" value="C:spindle pole"/>
    <property type="evidence" value="ECO:0007669"/>
    <property type="project" value="TreeGrafter"/>
</dbReference>
<organism evidence="3 4">
    <name type="scientific">Pomacea canaliculata</name>
    <name type="common">Golden apple snail</name>
    <dbReference type="NCBI Taxonomy" id="400727"/>
    <lineage>
        <taxon>Eukaryota</taxon>
        <taxon>Metazoa</taxon>
        <taxon>Spiralia</taxon>
        <taxon>Lophotrochozoa</taxon>
        <taxon>Mollusca</taxon>
        <taxon>Gastropoda</taxon>
        <taxon>Caenogastropoda</taxon>
        <taxon>Architaenioglossa</taxon>
        <taxon>Ampullarioidea</taxon>
        <taxon>Ampullariidae</taxon>
        <taxon>Pomacea</taxon>
    </lineage>
</organism>
<dbReference type="SUPFAM" id="SSF48403">
    <property type="entry name" value="Ankyrin repeat"/>
    <property type="match status" value="1"/>
</dbReference>
<dbReference type="PROSITE" id="PS50297">
    <property type="entry name" value="ANK_REP_REGION"/>
    <property type="match status" value="1"/>
</dbReference>
<dbReference type="Gene3D" id="1.25.40.20">
    <property type="entry name" value="Ankyrin repeat-containing domain"/>
    <property type="match status" value="1"/>
</dbReference>
<dbReference type="InterPro" id="IPR042335">
    <property type="entry name" value="ANKRD53"/>
</dbReference>
<dbReference type="OrthoDB" id="10254927at2759"/>
<dbReference type="Proteomes" id="UP000245119">
    <property type="component" value="Linkage Group LG5"/>
</dbReference>
<name>A0A2T7P8S2_POMCA</name>
<feature type="compositionally biased region" description="Polar residues" evidence="2">
    <location>
        <begin position="1"/>
        <end position="14"/>
    </location>
</feature>
<feature type="region of interest" description="Disordered" evidence="2">
    <location>
        <begin position="1"/>
        <end position="38"/>
    </location>
</feature>
<dbReference type="PANTHER" id="PTHR24160:SF1">
    <property type="entry name" value="ANKYRIN REPEAT DOMAIN-CONTAINING PROTEIN 53"/>
    <property type="match status" value="1"/>
</dbReference>
<sequence length="547" mass="60330">MSASGGQTSSKTLTAGSMTGGSQGGSGSGRAGALPLRRRRAKVTNEKKIADDEFMAAAIGDVEWLKQSLREVGSQIVFDKNGLAALHLAAIHGRLECIKLCIEKFKQDVNLASSTGWRPVHLCISNQTGKRSLQCLTYLLEKGADSSIANDDGITPVHQAASEGHVQCLKFLIEVGAKIDGKDCRGNTPLDLAKLWGHRKCARILAAEMWHQDKNNVAQEMRQLKKLKMQQVLRELEEEAEVQAAHQFYGQQAYEQWLSTRGLRVTKTGLVKTDSPKAQAKPGKKPTVTIREPLMKPNSMAVRGPQEVVAESGAITMSVSVGKKVSTSSKPSRLDTATTMMSELDAGLYGHGEQREPSAKDEYPRDEYTLMPKTGDVKYFDGKHAKEESDSGEKKVGATEKNLRKPNLPQEVIEREMSKDPSLFDRPILFKPRHIDDVHKKKKYAREEKPLSEAPLHLCNDVTSDLVKLSVLFNPHSEKPSLKPQKSAGKASRQTSGNSESSHPNGPSYSCPLPELLTTLKLMQKPDHYPPIRGKEYDIRMDNVVVH</sequence>
<evidence type="ECO:0000256" key="1">
    <source>
        <dbReference type="PROSITE-ProRule" id="PRU00023"/>
    </source>
</evidence>
<protein>
    <submittedName>
        <fullName evidence="3">Uncharacterized protein</fullName>
    </submittedName>
</protein>
<evidence type="ECO:0000256" key="2">
    <source>
        <dbReference type="SAM" id="MobiDB-lite"/>
    </source>
</evidence>